<name>A0A1I0IZA8_9EURY</name>
<evidence type="ECO:0000259" key="1">
    <source>
        <dbReference type="Pfam" id="PF24035"/>
    </source>
</evidence>
<organism evidence="3 4">
    <name type="scientific">Natrinema hispanicum</name>
    <dbReference type="NCBI Taxonomy" id="392421"/>
    <lineage>
        <taxon>Archaea</taxon>
        <taxon>Methanobacteriati</taxon>
        <taxon>Methanobacteriota</taxon>
        <taxon>Stenosarchaea group</taxon>
        <taxon>Halobacteria</taxon>
        <taxon>Halobacteriales</taxon>
        <taxon>Natrialbaceae</taxon>
        <taxon>Natrinema</taxon>
    </lineage>
</organism>
<dbReference type="AlphaFoldDB" id="A0A1I0IZA8"/>
<protein>
    <recommendedName>
        <fullName evidence="1">DUF7344 domain-containing protein</fullName>
    </recommendedName>
</protein>
<accession>A0A1I0IZA8</accession>
<dbReference type="EMBL" id="FOIC01000028">
    <property type="protein sequence ID" value="SEU02513.1"/>
    <property type="molecule type" value="Genomic_DNA"/>
</dbReference>
<gene>
    <name evidence="3" type="ORF">SAMN04488694_12820</name>
    <name evidence="2" type="ORF">SAMN05192552_102014</name>
</gene>
<dbReference type="Proteomes" id="UP000199320">
    <property type="component" value="Unassembled WGS sequence"/>
</dbReference>
<dbReference type="EMBL" id="FMZP01000020">
    <property type="protein sequence ID" value="SDD36628.1"/>
    <property type="molecule type" value="Genomic_DNA"/>
</dbReference>
<evidence type="ECO:0000313" key="5">
    <source>
        <dbReference type="Proteomes" id="UP000324021"/>
    </source>
</evidence>
<reference evidence="4 5" key="2">
    <citation type="submission" date="2016-10" db="EMBL/GenBank/DDBJ databases">
        <authorList>
            <person name="Varghese N."/>
            <person name="Submissions S."/>
        </authorList>
    </citation>
    <scope>NUCLEOTIDE SEQUENCE [LARGE SCALE GENOMIC DNA]</scope>
    <source>
        <strain evidence="2 5">CDM_1</strain>
        <strain evidence="4">CDM_6</strain>
    </source>
</reference>
<dbReference type="Pfam" id="PF24035">
    <property type="entry name" value="DUF7344"/>
    <property type="match status" value="1"/>
</dbReference>
<evidence type="ECO:0000313" key="4">
    <source>
        <dbReference type="Proteomes" id="UP000199320"/>
    </source>
</evidence>
<proteinExistence type="predicted"/>
<keyword evidence="4" id="KW-1185">Reference proteome</keyword>
<evidence type="ECO:0000313" key="2">
    <source>
        <dbReference type="EMBL" id="SDD36628.1"/>
    </source>
</evidence>
<dbReference type="Proteomes" id="UP000324021">
    <property type="component" value="Unassembled WGS sequence"/>
</dbReference>
<sequence length="109" mass="12121">MTQSLRDRLEVPPIVDERDRLLASQRCRLVLEHFAGRADPVDLTALASAIATREQNHDTGHECVEHVAISRHHVHLSMLSQFGLLEYDAGNARVASCPSRADTRTLPIS</sequence>
<evidence type="ECO:0000313" key="3">
    <source>
        <dbReference type="EMBL" id="SEU02513.1"/>
    </source>
</evidence>
<feature type="domain" description="DUF7344" evidence="1">
    <location>
        <begin position="20"/>
        <end position="94"/>
    </location>
</feature>
<dbReference type="InterPro" id="IPR055768">
    <property type="entry name" value="DUF7344"/>
</dbReference>
<reference evidence="3" key="1">
    <citation type="submission" date="2016-10" db="EMBL/GenBank/DDBJ databases">
        <authorList>
            <person name="de Groot N.N."/>
        </authorList>
    </citation>
    <scope>NUCLEOTIDE SEQUENCE [LARGE SCALE GENOMIC DNA]</scope>
    <source>
        <strain evidence="3">CDM_6</strain>
    </source>
</reference>